<evidence type="ECO:0000313" key="6">
    <source>
        <dbReference type="Proteomes" id="UP001519287"/>
    </source>
</evidence>
<dbReference type="SUPFAM" id="SSF51215">
    <property type="entry name" value="Regulatory protein AraC"/>
    <property type="match status" value="1"/>
</dbReference>
<dbReference type="PANTHER" id="PTHR43280:SF29">
    <property type="entry name" value="ARAC-FAMILY TRANSCRIPTIONAL REGULATOR"/>
    <property type="match status" value="1"/>
</dbReference>
<evidence type="ECO:0000256" key="1">
    <source>
        <dbReference type="ARBA" id="ARBA00023015"/>
    </source>
</evidence>
<dbReference type="InterPro" id="IPR018060">
    <property type="entry name" value="HTH_AraC"/>
</dbReference>
<dbReference type="EMBL" id="JAGGLB010000029">
    <property type="protein sequence ID" value="MBP1994866.1"/>
    <property type="molecule type" value="Genomic_DNA"/>
</dbReference>
<dbReference type="InterPro" id="IPR037923">
    <property type="entry name" value="HTH-like"/>
</dbReference>
<keyword evidence="1" id="KW-0805">Transcription regulation</keyword>
<keyword evidence="2" id="KW-0238">DNA-binding</keyword>
<organism evidence="5 6">
    <name type="scientific">Paenibacillus eucommiae</name>
    <dbReference type="NCBI Taxonomy" id="1355755"/>
    <lineage>
        <taxon>Bacteria</taxon>
        <taxon>Bacillati</taxon>
        <taxon>Bacillota</taxon>
        <taxon>Bacilli</taxon>
        <taxon>Bacillales</taxon>
        <taxon>Paenibacillaceae</taxon>
        <taxon>Paenibacillus</taxon>
    </lineage>
</organism>
<name>A0ABS4J4U8_9BACL</name>
<evidence type="ECO:0000256" key="3">
    <source>
        <dbReference type="ARBA" id="ARBA00023163"/>
    </source>
</evidence>
<dbReference type="RefSeq" id="WP_209976696.1">
    <property type="nucleotide sequence ID" value="NZ_JAGGLB010000029.1"/>
</dbReference>
<dbReference type="Proteomes" id="UP001519287">
    <property type="component" value="Unassembled WGS sequence"/>
</dbReference>
<proteinExistence type="predicted"/>
<keyword evidence="6" id="KW-1185">Reference proteome</keyword>
<evidence type="ECO:0000313" key="5">
    <source>
        <dbReference type="EMBL" id="MBP1994866.1"/>
    </source>
</evidence>
<evidence type="ECO:0000256" key="2">
    <source>
        <dbReference type="ARBA" id="ARBA00023125"/>
    </source>
</evidence>
<dbReference type="Gene3D" id="1.10.10.60">
    <property type="entry name" value="Homeodomain-like"/>
    <property type="match status" value="2"/>
</dbReference>
<dbReference type="PROSITE" id="PS01124">
    <property type="entry name" value="HTH_ARAC_FAMILY_2"/>
    <property type="match status" value="1"/>
</dbReference>
<sequence>MAFPYEELAQQFAVVPIDVYGVYRKTLEANLIYGGHVKQPTTKCAILIGLSGQADFLFNETDRYRLEPGKVLVGGVHKQLEIHVSSSGFEYGLVHFLPVYAEKDAEQRLTEVSMLHAALDPEVLRLLERLLHASSSPDSMGMLEKKALFYRLLNKLLLSERLGQNKESYLLMDEAISYIQTHHMETLTLDILAERYKMKAKYFSYLFHKYVGMAPIDYLIQYRMNRAEELLVTGQFPVSVVAKSVGYPDAYYFSRLYKKHKGLSPGKVSLHLR</sequence>
<gene>
    <name evidence="5" type="ORF">J2Z66_006507</name>
</gene>
<dbReference type="SUPFAM" id="SSF46689">
    <property type="entry name" value="Homeodomain-like"/>
    <property type="match status" value="2"/>
</dbReference>
<dbReference type="InterPro" id="IPR009057">
    <property type="entry name" value="Homeodomain-like_sf"/>
</dbReference>
<dbReference type="SMART" id="SM00342">
    <property type="entry name" value="HTH_ARAC"/>
    <property type="match status" value="1"/>
</dbReference>
<reference evidence="5 6" key="1">
    <citation type="submission" date="2021-03" db="EMBL/GenBank/DDBJ databases">
        <title>Genomic Encyclopedia of Type Strains, Phase IV (KMG-IV): sequencing the most valuable type-strain genomes for metagenomic binning, comparative biology and taxonomic classification.</title>
        <authorList>
            <person name="Goeker M."/>
        </authorList>
    </citation>
    <scope>NUCLEOTIDE SEQUENCE [LARGE SCALE GENOMIC DNA]</scope>
    <source>
        <strain evidence="5 6">DSM 26048</strain>
    </source>
</reference>
<feature type="domain" description="HTH araC/xylS-type" evidence="4">
    <location>
        <begin position="173"/>
        <end position="271"/>
    </location>
</feature>
<accession>A0ABS4J4U8</accession>
<keyword evidence="3" id="KW-0804">Transcription</keyword>
<dbReference type="Pfam" id="PF12833">
    <property type="entry name" value="HTH_18"/>
    <property type="match status" value="1"/>
</dbReference>
<protein>
    <submittedName>
        <fullName evidence="5">AraC-like DNA-binding protein</fullName>
    </submittedName>
</protein>
<evidence type="ECO:0000259" key="4">
    <source>
        <dbReference type="PROSITE" id="PS01124"/>
    </source>
</evidence>
<dbReference type="PANTHER" id="PTHR43280">
    <property type="entry name" value="ARAC-FAMILY TRANSCRIPTIONAL REGULATOR"/>
    <property type="match status" value="1"/>
</dbReference>
<comment type="caution">
    <text evidence="5">The sequence shown here is derived from an EMBL/GenBank/DDBJ whole genome shotgun (WGS) entry which is preliminary data.</text>
</comment>